<evidence type="ECO:0000313" key="2">
    <source>
        <dbReference type="Proteomes" id="UP000789901"/>
    </source>
</evidence>
<comment type="caution">
    <text evidence="1">The sequence shown here is derived from an EMBL/GenBank/DDBJ whole genome shotgun (WGS) entry which is preliminary data.</text>
</comment>
<name>A0ABN7V2S9_GIGMA</name>
<evidence type="ECO:0000313" key="1">
    <source>
        <dbReference type="EMBL" id="CAG8717867.1"/>
    </source>
</evidence>
<reference evidence="1 2" key="1">
    <citation type="submission" date="2021-06" db="EMBL/GenBank/DDBJ databases">
        <authorList>
            <person name="Kallberg Y."/>
            <person name="Tangrot J."/>
            <person name="Rosling A."/>
        </authorList>
    </citation>
    <scope>NUCLEOTIDE SEQUENCE [LARGE SCALE GENOMIC DNA]</scope>
    <source>
        <strain evidence="1 2">120-4 pot B 10/14</strain>
    </source>
</reference>
<protein>
    <submittedName>
        <fullName evidence="1">5371_t:CDS:1</fullName>
    </submittedName>
</protein>
<dbReference type="Proteomes" id="UP000789901">
    <property type="component" value="Unassembled WGS sequence"/>
</dbReference>
<dbReference type="EMBL" id="CAJVQB010008373">
    <property type="protein sequence ID" value="CAG8717867.1"/>
    <property type="molecule type" value="Genomic_DNA"/>
</dbReference>
<organism evidence="1 2">
    <name type="scientific">Gigaspora margarita</name>
    <dbReference type="NCBI Taxonomy" id="4874"/>
    <lineage>
        <taxon>Eukaryota</taxon>
        <taxon>Fungi</taxon>
        <taxon>Fungi incertae sedis</taxon>
        <taxon>Mucoromycota</taxon>
        <taxon>Glomeromycotina</taxon>
        <taxon>Glomeromycetes</taxon>
        <taxon>Diversisporales</taxon>
        <taxon>Gigasporaceae</taxon>
        <taxon>Gigaspora</taxon>
    </lineage>
</organism>
<sequence length="75" mass="8758">MRFYEGNLTNILIKEMVHVHGFKRINEQIISRQSTWQQFVFRRSSRIITRIADVGLLGSADRAAPENYGFCLMLL</sequence>
<gene>
    <name evidence="1" type="ORF">GMARGA_LOCUS13273</name>
</gene>
<keyword evidence="2" id="KW-1185">Reference proteome</keyword>
<proteinExistence type="predicted"/>
<accession>A0ABN7V2S9</accession>